<dbReference type="EMBL" id="MVFC01000016">
    <property type="protein sequence ID" value="OON76975.1"/>
    <property type="molecule type" value="Genomic_DNA"/>
</dbReference>
<evidence type="ECO:0000256" key="1">
    <source>
        <dbReference type="SAM" id="SignalP"/>
    </source>
</evidence>
<accession>A0A1V4A6V6</accession>
<dbReference type="AlphaFoldDB" id="A0A1V4A6V6"/>
<dbReference type="Proteomes" id="UP000190539">
    <property type="component" value="Unassembled WGS sequence"/>
</dbReference>
<organism evidence="2 3">
    <name type="scientific">Streptomyces tsukubensis</name>
    <dbReference type="NCBI Taxonomy" id="83656"/>
    <lineage>
        <taxon>Bacteria</taxon>
        <taxon>Bacillati</taxon>
        <taxon>Actinomycetota</taxon>
        <taxon>Actinomycetes</taxon>
        <taxon>Kitasatosporales</taxon>
        <taxon>Streptomycetaceae</taxon>
        <taxon>Streptomyces</taxon>
    </lineage>
</organism>
<feature type="signal peptide" evidence="1">
    <location>
        <begin position="1"/>
        <end position="26"/>
    </location>
</feature>
<proteinExistence type="predicted"/>
<reference evidence="2 3" key="1">
    <citation type="submission" date="2017-02" db="EMBL/GenBank/DDBJ databases">
        <title>Draft Genome Sequence of Streptomyces tsukubaensis F601, a Producer of the immunosuppressant tacrolimus FK506.</title>
        <authorList>
            <person name="Zong G."/>
            <person name="Zhong C."/>
            <person name="Fu J."/>
            <person name="Qin R."/>
            <person name="Cao G."/>
        </authorList>
    </citation>
    <scope>NUCLEOTIDE SEQUENCE [LARGE SCALE GENOMIC DNA]</scope>
    <source>
        <strain evidence="2 3">F601</strain>
    </source>
</reference>
<keyword evidence="3" id="KW-1185">Reference proteome</keyword>
<dbReference type="STRING" id="83656.B1H18_19680"/>
<name>A0A1V4A6V6_9ACTN</name>
<gene>
    <name evidence="2" type="ORF">B1H18_19680</name>
</gene>
<comment type="caution">
    <text evidence="2">The sequence shown here is derived from an EMBL/GenBank/DDBJ whole genome shotgun (WGS) entry which is preliminary data.</text>
</comment>
<feature type="chain" id="PRO_5012641003" evidence="1">
    <location>
        <begin position="27"/>
        <end position="184"/>
    </location>
</feature>
<evidence type="ECO:0000313" key="2">
    <source>
        <dbReference type="EMBL" id="OON76975.1"/>
    </source>
</evidence>
<evidence type="ECO:0000313" key="3">
    <source>
        <dbReference type="Proteomes" id="UP000190539"/>
    </source>
</evidence>
<sequence>MGSVRITLCAGAALVAALTPATVAYAGDHHHGSGEGTVRVTPSTVAPGGRVELRVDGCEGTTGEARSRVFDSDVPLSGKDGEGNPLYGEATVERSARPGRHTVTVTCDGYDDAARGRLWVEHGRGPTPTAPVHAGGGATARLAAGRPREEGPGLRQTVTGAVLAGAAVLAVTGRLVSRGRRRPE</sequence>
<keyword evidence="1" id="KW-0732">Signal</keyword>
<protein>
    <submittedName>
        <fullName evidence="2">Uncharacterized protein</fullName>
    </submittedName>
</protein>